<dbReference type="InterPro" id="IPR006675">
    <property type="entry name" value="HDIG_dom"/>
</dbReference>
<dbReference type="Gene3D" id="1.10.3210.10">
    <property type="entry name" value="Hypothetical protein af1432"/>
    <property type="match status" value="1"/>
</dbReference>
<protein>
    <submittedName>
        <fullName evidence="2">HDIG domain-containing protein</fullName>
    </submittedName>
</protein>
<dbReference type="SUPFAM" id="SSF109604">
    <property type="entry name" value="HD-domain/PDEase-like"/>
    <property type="match status" value="1"/>
</dbReference>
<dbReference type="Proteomes" id="UP000659630">
    <property type="component" value="Unassembled WGS sequence"/>
</dbReference>
<accession>A0A923L0B5</accession>
<dbReference type="NCBIfam" id="TIGR00277">
    <property type="entry name" value="HDIG"/>
    <property type="match status" value="1"/>
</dbReference>
<name>A0A923L0B5_9FIRM</name>
<feature type="domain" description="HD" evidence="1">
    <location>
        <begin position="23"/>
        <end position="124"/>
    </location>
</feature>
<evidence type="ECO:0000313" key="3">
    <source>
        <dbReference type="Proteomes" id="UP000659630"/>
    </source>
</evidence>
<reference evidence="2" key="1">
    <citation type="submission" date="2020-08" db="EMBL/GenBank/DDBJ databases">
        <title>Genome public.</title>
        <authorList>
            <person name="Liu C."/>
            <person name="Sun Q."/>
        </authorList>
    </citation>
    <scope>NUCLEOTIDE SEQUENCE</scope>
    <source>
        <strain evidence="2">BX8</strain>
    </source>
</reference>
<dbReference type="EMBL" id="JACONZ010000001">
    <property type="protein sequence ID" value="MBC5580072.1"/>
    <property type="molecule type" value="Genomic_DNA"/>
</dbReference>
<keyword evidence="3" id="KW-1185">Reference proteome</keyword>
<dbReference type="InterPro" id="IPR006674">
    <property type="entry name" value="HD_domain"/>
</dbReference>
<sequence>MLQAEEVQAMRGISQHAEGISCYEHCVFVSYVSFVLARRLGLDCRAAARGGLLHDLYLCDWSKTDIGRFERLIVHPLMALQNAEKFGLNDLERDIIVKHMWPLTRALPRHRESFVVSLADKLCATAEMLHVYKAARVGQRLAFAPAAENA</sequence>
<dbReference type="Pfam" id="PF01966">
    <property type="entry name" value="HD"/>
    <property type="match status" value="1"/>
</dbReference>
<proteinExistence type="predicted"/>
<gene>
    <name evidence="2" type="ORF">H8S23_00960</name>
</gene>
<comment type="caution">
    <text evidence="2">The sequence shown here is derived from an EMBL/GenBank/DDBJ whole genome shotgun (WGS) entry which is preliminary data.</text>
</comment>
<evidence type="ECO:0000259" key="1">
    <source>
        <dbReference type="Pfam" id="PF01966"/>
    </source>
</evidence>
<dbReference type="AlphaFoldDB" id="A0A923L0B5"/>
<evidence type="ECO:0000313" key="2">
    <source>
        <dbReference type="EMBL" id="MBC5580072.1"/>
    </source>
</evidence>
<organism evidence="2 3">
    <name type="scientific">Anaerofilum hominis</name>
    <dbReference type="NCBI Taxonomy" id="2763016"/>
    <lineage>
        <taxon>Bacteria</taxon>
        <taxon>Bacillati</taxon>
        <taxon>Bacillota</taxon>
        <taxon>Clostridia</taxon>
        <taxon>Eubacteriales</taxon>
        <taxon>Oscillospiraceae</taxon>
        <taxon>Anaerofilum</taxon>
    </lineage>
</organism>